<protein>
    <recommendedName>
        <fullName evidence="4">BNR/Asp-box repeat protein</fullName>
    </recommendedName>
</protein>
<evidence type="ECO:0000313" key="3">
    <source>
        <dbReference type="Proteomes" id="UP000322699"/>
    </source>
</evidence>
<feature type="signal peptide" evidence="1">
    <location>
        <begin position="1"/>
        <end position="24"/>
    </location>
</feature>
<proteinExistence type="predicted"/>
<dbReference type="AlphaFoldDB" id="A0A5B1CJ45"/>
<reference evidence="2 3" key="1">
    <citation type="submission" date="2019-08" db="EMBL/GenBank/DDBJ databases">
        <title>Deep-cultivation of Planctomycetes and their phenomic and genomic characterization uncovers novel biology.</title>
        <authorList>
            <person name="Wiegand S."/>
            <person name="Jogler M."/>
            <person name="Boedeker C."/>
            <person name="Pinto D."/>
            <person name="Vollmers J."/>
            <person name="Rivas-Marin E."/>
            <person name="Kohn T."/>
            <person name="Peeters S.H."/>
            <person name="Heuer A."/>
            <person name="Rast P."/>
            <person name="Oberbeckmann S."/>
            <person name="Bunk B."/>
            <person name="Jeske O."/>
            <person name="Meyerdierks A."/>
            <person name="Storesund J.E."/>
            <person name="Kallscheuer N."/>
            <person name="Luecker S."/>
            <person name="Lage O.M."/>
            <person name="Pohl T."/>
            <person name="Merkel B.J."/>
            <person name="Hornburger P."/>
            <person name="Mueller R.-W."/>
            <person name="Bruemmer F."/>
            <person name="Labrenz M."/>
            <person name="Spormann A.M."/>
            <person name="Op Den Camp H."/>
            <person name="Overmann J."/>
            <person name="Amann R."/>
            <person name="Jetten M.S.M."/>
            <person name="Mascher T."/>
            <person name="Medema M.H."/>
            <person name="Devos D.P."/>
            <person name="Kaster A.-K."/>
            <person name="Ovreas L."/>
            <person name="Rohde M."/>
            <person name="Galperin M.Y."/>
            <person name="Jogler C."/>
        </authorList>
    </citation>
    <scope>NUCLEOTIDE SEQUENCE [LARGE SCALE GENOMIC DNA]</scope>
    <source>
        <strain evidence="2 3">LF1</strain>
    </source>
</reference>
<accession>A0A5B1CJ45</accession>
<comment type="caution">
    <text evidence="2">The sequence shown here is derived from an EMBL/GenBank/DDBJ whole genome shotgun (WGS) entry which is preliminary data.</text>
</comment>
<dbReference type="Proteomes" id="UP000322699">
    <property type="component" value="Unassembled WGS sequence"/>
</dbReference>
<dbReference type="RefSeq" id="WP_235033369.1">
    <property type="nucleotide sequence ID" value="NZ_LWSK01000003.1"/>
</dbReference>
<dbReference type="SUPFAM" id="SSF50939">
    <property type="entry name" value="Sialidases"/>
    <property type="match status" value="1"/>
</dbReference>
<feature type="chain" id="PRO_5022698448" description="BNR/Asp-box repeat protein" evidence="1">
    <location>
        <begin position="25"/>
        <end position="470"/>
    </location>
</feature>
<evidence type="ECO:0008006" key="4">
    <source>
        <dbReference type="Google" id="ProtNLM"/>
    </source>
</evidence>
<keyword evidence="3" id="KW-1185">Reference proteome</keyword>
<evidence type="ECO:0000313" key="2">
    <source>
        <dbReference type="EMBL" id="KAA1261118.1"/>
    </source>
</evidence>
<dbReference type="Pfam" id="PF15892">
    <property type="entry name" value="BNR_4"/>
    <property type="match status" value="1"/>
</dbReference>
<name>A0A5B1CJ45_9BACT</name>
<evidence type="ECO:0000256" key="1">
    <source>
        <dbReference type="SAM" id="SignalP"/>
    </source>
</evidence>
<organism evidence="2 3">
    <name type="scientific">Rubripirellula obstinata</name>
    <dbReference type="NCBI Taxonomy" id="406547"/>
    <lineage>
        <taxon>Bacteria</taxon>
        <taxon>Pseudomonadati</taxon>
        <taxon>Planctomycetota</taxon>
        <taxon>Planctomycetia</taxon>
        <taxon>Pirellulales</taxon>
        <taxon>Pirellulaceae</taxon>
        <taxon>Rubripirellula</taxon>
    </lineage>
</organism>
<dbReference type="EMBL" id="VRLW01000001">
    <property type="protein sequence ID" value="KAA1261118.1"/>
    <property type="molecule type" value="Genomic_DNA"/>
</dbReference>
<sequence precursor="true">MNRLIYVATIPLLLCCMFCLEVHAEQVGGTTESVKTTTPKDDHKFTVFARNTGWCWFQDPRVIAQNGKLFIGSVAGNGSGPATVGVYDLVQKQSIGTVTMQDNFSRDDHNSPVFHVRPDGSVLATYAKHNRDKFHYSRISDPSDPLKWSDEVKHQRTSPNPKDRVTYMNLYELDDEKRLYNFYRGINFNPTFVTSTDHGKTWSEPVHFFKNEGGQRNRPYARYSGNGKDSIYVSVTDAHPRVYGNSIYYFEFREGNFYKADGTVIKNLATDGPLSPREAERVYQGSGISRGGPGKSAANAAWTSSITVDGKGHPHIGYTLYISNEDHRYRIASWDGEKWHDREVAYAGNCLYTNESSYTGLITLDPSDPSVVFISTDVDPKTAKEIGGKHEIYRAKVGVTDDIHSIVWEAVTQNSPVCNIRPVIVRDGDNRIVLWNRGEFRTYADYDLDAVGFVENVNNRSSNNTHEQNP</sequence>
<keyword evidence="1" id="KW-0732">Signal</keyword>
<gene>
    <name evidence="2" type="ORF">LF1_36620</name>
</gene>
<dbReference type="InterPro" id="IPR036278">
    <property type="entry name" value="Sialidase_sf"/>
</dbReference>